<evidence type="ECO:0000313" key="1">
    <source>
        <dbReference type="EMBL" id="MBD8040685.1"/>
    </source>
</evidence>
<dbReference type="Gene3D" id="3.10.129.10">
    <property type="entry name" value="Hotdog Thioesterase"/>
    <property type="match status" value="1"/>
</dbReference>
<protein>
    <submittedName>
        <fullName evidence="1">Beta-hydroxyacyl-ACP dehydratase</fullName>
    </submittedName>
</protein>
<dbReference type="Pfam" id="PF22817">
    <property type="entry name" value="ApeP-like"/>
    <property type="match status" value="1"/>
</dbReference>
<dbReference type="InterPro" id="IPR029069">
    <property type="entry name" value="HotDog_dom_sf"/>
</dbReference>
<name>A0ABR8Y906_9BACT</name>
<proteinExistence type="predicted"/>
<dbReference type="SUPFAM" id="SSF54637">
    <property type="entry name" value="Thioesterase/thiol ester dehydrase-isomerase"/>
    <property type="match status" value="1"/>
</dbReference>
<gene>
    <name evidence="1" type="ORF">H9625_09610</name>
</gene>
<reference evidence="1 2" key="1">
    <citation type="submission" date="2020-08" db="EMBL/GenBank/DDBJ databases">
        <title>A Genomic Blueprint of the Chicken Gut Microbiome.</title>
        <authorList>
            <person name="Gilroy R."/>
            <person name="Ravi A."/>
            <person name="Getino M."/>
            <person name="Pursley I."/>
            <person name="Horton D.L."/>
            <person name="Alikhan N.-F."/>
            <person name="Baker D."/>
            <person name="Gharbi K."/>
            <person name="Hall N."/>
            <person name="Watson M."/>
            <person name="Adriaenssens E.M."/>
            <person name="Foster-Nyarko E."/>
            <person name="Jarju S."/>
            <person name="Secka A."/>
            <person name="Antonio M."/>
            <person name="Oren A."/>
            <person name="Chaudhuri R."/>
            <person name="La Ragione R.M."/>
            <person name="Hildebrand F."/>
            <person name="Pallen M.J."/>
        </authorList>
    </citation>
    <scope>NUCLEOTIDE SEQUENCE [LARGE SCALE GENOMIC DNA]</scope>
    <source>
        <strain evidence="1 2">Sa1CVN1</strain>
    </source>
</reference>
<sequence>MMKVDIQALIPQREPIIMVDRLDKVEHAYAETSLEIRPDNFFVAPDGRLEEAGIIEHIAQSALAFAGYWALQAGASEPPVGYIGEVKKFHCYRCPQTGEILHTRITIEAEAEGITLVRGETSGNGTPVADTQMKISI</sequence>
<evidence type="ECO:0000313" key="2">
    <source>
        <dbReference type="Proteomes" id="UP000620874"/>
    </source>
</evidence>
<dbReference type="InterPro" id="IPR016776">
    <property type="entry name" value="ApeP-like_dehydratase"/>
</dbReference>
<accession>A0ABR8Y906</accession>
<dbReference type="Proteomes" id="UP000620874">
    <property type="component" value="Unassembled WGS sequence"/>
</dbReference>
<dbReference type="RefSeq" id="WP_022041017.1">
    <property type="nucleotide sequence ID" value="NZ_JACSPP010000026.1"/>
</dbReference>
<organism evidence="1 2">
    <name type="scientific">Phocaeicola intestinalis</name>
    <dbReference type="NCBI Taxonomy" id="2762212"/>
    <lineage>
        <taxon>Bacteria</taxon>
        <taxon>Pseudomonadati</taxon>
        <taxon>Bacteroidota</taxon>
        <taxon>Bacteroidia</taxon>
        <taxon>Bacteroidales</taxon>
        <taxon>Bacteroidaceae</taxon>
        <taxon>Phocaeicola</taxon>
    </lineage>
</organism>
<dbReference type="EMBL" id="JACSPP010000026">
    <property type="protein sequence ID" value="MBD8040685.1"/>
    <property type="molecule type" value="Genomic_DNA"/>
</dbReference>
<comment type="caution">
    <text evidence="1">The sequence shown here is derived from an EMBL/GenBank/DDBJ whole genome shotgun (WGS) entry which is preliminary data.</text>
</comment>
<keyword evidence="2" id="KW-1185">Reference proteome</keyword>